<evidence type="ECO:0000313" key="11">
    <source>
        <dbReference type="Proteomes" id="UP000271098"/>
    </source>
</evidence>
<dbReference type="GO" id="GO:0051015">
    <property type="term" value="F:actin filament binding"/>
    <property type="evidence" value="ECO:0007669"/>
    <property type="project" value="TreeGrafter"/>
</dbReference>
<keyword evidence="11" id="KW-1185">Reference proteome</keyword>
<dbReference type="AlphaFoldDB" id="A0A183DC51"/>
<dbReference type="InterPro" id="IPR027417">
    <property type="entry name" value="P-loop_NTPase"/>
</dbReference>
<dbReference type="OrthoDB" id="5801154at2759"/>
<dbReference type="InterPro" id="IPR036961">
    <property type="entry name" value="Kinesin_motor_dom_sf"/>
</dbReference>
<comment type="caution">
    <text evidence="8">Lacks conserved residue(s) required for the propagation of feature annotation.</text>
</comment>
<dbReference type="PANTHER" id="PTHR13140:SF857">
    <property type="entry name" value="MYOSIN-11"/>
    <property type="match status" value="1"/>
</dbReference>
<dbReference type="GO" id="GO:0005524">
    <property type="term" value="F:ATP binding"/>
    <property type="evidence" value="ECO:0007669"/>
    <property type="project" value="UniProtKB-KW"/>
</dbReference>
<evidence type="ECO:0000313" key="12">
    <source>
        <dbReference type="WBParaSite" id="GPUH_0000630101-mRNA-1"/>
    </source>
</evidence>
<keyword evidence="4" id="KW-0175">Coiled coil</keyword>
<evidence type="ECO:0000256" key="3">
    <source>
        <dbReference type="ARBA" id="ARBA00022840"/>
    </source>
</evidence>
<dbReference type="SUPFAM" id="SSF52540">
    <property type="entry name" value="P-loop containing nucleoside triphosphate hydrolases"/>
    <property type="match status" value="1"/>
</dbReference>
<reference evidence="12" key="1">
    <citation type="submission" date="2016-06" db="UniProtKB">
        <authorList>
            <consortium name="WormBaseParasite"/>
        </authorList>
    </citation>
    <scope>IDENTIFICATION</scope>
</reference>
<proteinExistence type="inferred from homology"/>
<gene>
    <name evidence="10" type="ORF">GPUH_LOCUS6290</name>
</gene>
<evidence type="ECO:0000256" key="8">
    <source>
        <dbReference type="PROSITE-ProRule" id="PRU00782"/>
    </source>
</evidence>
<keyword evidence="2" id="KW-0547">Nucleotide-binding</keyword>
<dbReference type="PANTHER" id="PTHR13140">
    <property type="entry name" value="MYOSIN"/>
    <property type="match status" value="1"/>
</dbReference>
<evidence type="ECO:0000256" key="6">
    <source>
        <dbReference type="ARBA" id="ARBA00023175"/>
    </source>
</evidence>
<dbReference type="GO" id="GO:0016020">
    <property type="term" value="C:membrane"/>
    <property type="evidence" value="ECO:0007669"/>
    <property type="project" value="TreeGrafter"/>
</dbReference>
<feature type="domain" description="Myosin motor" evidence="9">
    <location>
        <begin position="1"/>
        <end position="220"/>
    </location>
</feature>
<accession>A0A183DC51</accession>
<dbReference type="EMBL" id="UYRT01014568">
    <property type="protein sequence ID" value="VDK54137.1"/>
    <property type="molecule type" value="Genomic_DNA"/>
</dbReference>
<dbReference type="SMART" id="SM00242">
    <property type="entry name" value="MYSc"/>
    <property type="match status" value="1"/>
</dbReference>
<evidence type="ECO:0000256" key="4">
    <source>
        <dbReference type="ARBA" id="ARBA00023054"/>
    </source>
</evidence>
<dbReference type="Gene3D" id="1.20.58.60">
    <property type="match status" value="1"/>
</dbReference>
<evidence type="ECO:0000259" key="9">
    <source>
        <dbReference type="PROSITE" id="PS51456"/>
    </source>
</evidence>
<dbReference type="Proteomes" id="UP000271098">
    <property type="component" value="Unassembled WGS sequence"/>
</dbReference>
<dbReference type="GO" id="GO:0007015">
    <property type="term" value="P:actin filament organization"/>
    <property type="evidence" value="ECO:0007669"/>
    <property type="project" value="TreeGrafter"/>
</dbReference>
<keyword evidence="7 8" id="KW-0009">Actin-binding</keyword>
<evidence type="ECO:0000256" key="1">
    <source>
        <dbReference type="ARBA" id="ARBA00008314"/>
    </source>
</evidence>
<dbReference type="GO" id="GO:0000146">
    <property type="term" value="F:microfilament motor activity"/>
    <property type="evidence" value="ECO:0007669"/>
    <property type="project" value="TreeGrafter"/>
</dbReference>
<evidence type="ECO:0000256" key="2">
    <source>
        <dbReference type="ARBA" id="ARBA00022741"/>
    </source>
</evidence>
<feature type="region of interest" description="Actin-binding" evidence="8">
    <location>
        <begin position="95"/>
        <end position="117"/>
    </location>
</feature>
<organism evidence="12">
    <name type="scientific">Gongylonema pulchrum</name>
    <dbReference type="NCBI Taxonomy" id="637853"/>
    <lineage>
        <taxon>Eukaryota</taxon>
        <taxon>Metazoa</taxon>
        <taxon>Ecdysozoa</taxon>
        <taxon>Nematoda</taxon>
        <taxon>Chromadorea</taxon>
        <taxon>Rhabditida</taxon>
        <taxon>Spirurina</taxon>
        <taxon>Spiruromorpha</taxon>
        <taxon>Spiruroidea</taxon>
        <taxon>Gongylonematidae</taxon>
        <taxon>Gongylonema</taxon>
    </lineage>
</organism>
<keyword evidence="3" id="KW-0067">ATP-binding</keyword>
<keyword evidence="5 8" id="KW-0518">Myosin</keyword>
<keyword evidence="6" id="KW-0505">Motor protein</keyword>
<sequence length="241" mass="27420">MRHYAGIVRYNVINWLEKNKDPLNDTVAACLKASSGNKLLPEIWADYVTQEELYNFSSKMANLVFPASHAVKGGHKKKGKSGSFMTVSMMYRESLNNLMSMLYKTHPHFIRCIIPNEKKESGLLEAALVLNQLTCNGVLEGIRICRKGFPNRTLHLDYVQRYAILCADESKSSSDPKQCAIKMLERLVNEGTMKEEMYRIGLTKVFFKAGVLAHLEDLRDERLGEILTGLQARIRSYQQLV</sequence>
<dbReference type="PROSITE" id="PS51456">
    <property type="entry name" value="MYOSIN_MOTOR"/>
    <property type="match status" value="1"/>
</dbReference>
<protein>
    <submittedName>
        <fullName evidence="12">Myosin motor domain-containing protein</fullName>
    </submittedName>
</protein>
<name>A0A183DC51_9BILA</name>
<dbReference type="Gene3D" id="1.20.58.530">
    <property type="match status" value="1"/>
</dbReference>
<dbReference type="WBParaSite" id="GPUH_0000630101-mRNA-1">
    <property type="protein sequence ID" value="GPUH_0000630101-mRNA-1"/>
    <property type="gene ID" value="GPUH_0000630101"/>
</dbReference>
<reference evidence="10 11" key="2">
    <citation type="submission" date="2018-11" db="EMBL/GenBank/DDBJ databases">
        <authorList>
            <consortium name="Pathogen Informatics"/>
        </authorList>
    </citation>
    <scope>NUCLEOTIDE SEQUENCE [LARGE SCALE GENOMIC DNA]</scope>
</reference>
<dbReference type="Pfam" id="PF00063">
    <property type="entry name" value="Myosin_head"/>
    <property type="match status" value="1"/>
</dbReference>
<dbReference type="GO" id="GO:0016459">
    <property type="term" value="C:myosin complex"/>
    <property type="evidence" value="ECO:0007669"/>
    <property type="project" value="UniProtKB-KW"/>
</dbReference>
<evidence type="ECO:0000256" key="5">
    <source>
        <dbReference type="ARBA" id="ARBA00023123"/>
    </source>
</evidence>
<dbReference type="Gene3D" id="3.40.850.10">
    <property type="entry name" value="Kinesin motor domain"/>
    <property type="match status" value="1"/>
</dbReference>
<dbReference type="GO" id="GO:0005737">
    <property type="term" value="C:cytoplasm"/>
    <property type="evidence" value="ECO:0007669"/>
    <property type="project" value="TreeGrafter"/>
</dbReference>
<dbReference type="InterPro" id="IPR001609">
    <property type="entry name" value="Myosin_head_motor_dom-like"/>
</dbReference>
<comment type="similarity">
    <text evidence="1 8">Belongs to the TRAFAC class myosin-kinesin ATPase superfamily. Myosin family.</text>
</comment>
<evidence type="ECO:0000313" key="10">
    <source>
        <dbReference type="EMBL" id="VDK54137.1"/>
    </source>
</evidence>
<evidence type="ECO:0000256" key="7">
    <source>
        <dbReference type="ARBA" id="ARBA00023203"/>
    </source>
</evidence>